<gene>
    <name evidence="2" type="ORF">ACFFGT_12735</name>
</gene>
<feature type="chain" id="PRO_5046279492" evidence="1">
    <location>
        <begin position="18"/>
        <end position="102"/>
    </location>
</feature>
<evidence type="ECO:0000313" key="3">
    <source>
        <dbReference type="Proteomes" id="UP001589828"/>
    </source>
</evidence>
<dbReference type="Proteomes" id="UP001589828">
    <property type="component" value="Unassembled WGS sequence"/>
</dbReference>
<name>A0ABV6L6I7_9SPHI</name>
<evidence type="ECO:0000313" key="2">
    <source>
        <dbReference type="EMBL" id="MFC0515076.1"/>
    </source>
</evidence>
<keyword evidence="1" id="KW-0732">Signal</keyword>
<proteinExistence type="predicted"/>
<reference evidence="2 3" key="1">
    <citation type="submission" date="2024-09" db="EMBL/GenBank/DDBJ databases">
        <authorList>
            <person name="Sun Q."/>
            <person name="Mori K."/>
        </authorList>
    </citation>
    <scope>NUCLEOTIDE SEQUENCE [LARGE SCALE GENOMIC DNA]</scope>
    <source>
        <strain evidence="2 3">NCAIM B.02415</strain>
    </source>
</reference>
<feature type="signal peptide" evidence="1">
    <location>
        <begin position="1"/>
        <end position="17"/>
    </location>
</feature>
<dbReference type="Pfam" id="PF20365">
    <property type="entry name" value="DUF6660"/>
    <property type="match status" value="1"/>
</dbReference>
<dbReference type="InterPro" id="IPR046601">
    <property type="entry name" value="DUF6660"/>
</dbReference>
<protein>
    <submittedName>
        <fullName evidence="2">DUF6660 family protein</fullName>
    </submittedName>
</protein>
<comment type="caution">
    <text evidence="2">The sequence shown here is derived from an EMBL/GenBank/DDBJ whole genome shotgun (WGS) entry which is preliminary data.</text>
</comment>
<evidence type="ECO:0000256" key="1">
    <source>
        <dbReference type="SAM" id="SignalP"/>
    </source>
</evidence>
<accession>A0ABV6L6I7</accession>
<sequence>MKIICLILSLYVIILSAKPCCTDNNCVALSKEKTSKQVPAGKDCLGCSPFFTCGSCVGFVTGKSVVISLPLIVESITNEYAAYRQPRITKIASSIWLPPKLS</sequence>
<dbReference type="EMBL" id="JBHLTS010000022">
    <property type="protein sequence ID" value="MFC0515076.1"/>
    <property type="molecule type" value="Genomic_DNA"/>
</dbReference>
<organism evidence="2 3">
    <name type="scientific">Mucilaginibacter angelicae</name>
    <dbReference type="NCBI Taxonomy" id="869718"/>
    <lineage>
        <taxon>Bacteria</taxon>
        <taxon>Pseudomonadati</taxon>
        <taxon>Bacteroidota</taxon>
        <taxon>Sphingobacteriia</taxon>
        <taxon>Sphingobacteriales</taxon>
        <taxon>Sphingobacteriaceae</taxon>
        <taxon>Mucilaginibacter</taxon>
    </lineage>
</organism>
<keyword evidence="3" id="KW-1185">Reference proteome</keyword>
<dbReference type="RefSeq" id="WP_377022917.1">
    <property type="nucleotide sequence ID" value="NZ_JBHLTS010000022.1"/>
</dbReference>